<gene>
    <name evidence="2" type="ORF">PXEA_LOCUS33194</name>
</gene>
<dbReference type="EMBL" id="CAAALY010262443">
    <property type="protein sequence ID" value="VEL39754.1"/>
    <property type="molecule type" value="Genomic_DNA"/>
</dbReference>
<name>A0A448XLV5_9PLAT</name>
<evidence type="ECO:0000256" key="1">
    <source>
        <dbReference type="SAM" id="MobiDB-lite"/>
    </source>
</evidence>
<evidence type="ECO:0000313" key="3">
    <source>
        <dbReference type="Proteomes" id="UP000784294"/>
    </source>
</evidence>
<evidence type="ECO:0000313" key="2">
    <source>
        <dbReference type="EMBL" id="VEL39754.1"/>
    </source>
</evidence>
<feature type="region of interest" description="Disordered" evidence="1">
    <location>
        <begin position="45"/>
        <end position="64"/>
    </location>
</feature>
<keyword evidence="3" id="KW-1185">Reference proteome</keyword>
<dbReference type="Proteomes" id="UP000784294">
    <property type="component" value="Unassembled WGS sequence"/>
</dbReference>
<protein>
    <submittedName>
        <fullName evidence="2">Uncharacterized protein</fullName>
    </submittedName>
</protein>
<comment type="caution">
    <text evidence="2">The sequence shown here is derived from an EMBL/GenBank/DDBJ whole genome shotgun (WGS) entry which is preliminary data.</text>
</comment>
<accession>A0A448XLV5</accession>
<sequence length="82" mass="9162">MERLTDAADYDAGETSEKVPSPLSDAGEHDNYYDGRIRTSCVLPSRSDNKTKLQQRGQPISGNTKLIHSEKLTIMSVTNFQF</sequence>
<feature type="compositionally biased region" description="Polar residues" evidence="1">
    <location>
        <begin position="52"/>
        <end position="64"/>
    </location>
</feature>
<reference evidence="2" key="1">
    <citation type="submission" date="2018-11" db="EMBL/GenBank/DDBJ databases">
        <authorList>
            <consortium name="Pathogen Informatics"/>
        </authorList>
    </citation>
    <scope>NUCLEOTIDE SEQUENCE</scope>
</reference>
<feature type="region of interest" description="Disordered" evidence="1">
    <location>
        <begin position="1"/>
        <end position="31"/>
    </location>
</feature>
<organism evidence="2 3">
    <name type="scientific">Protopolystoma xenopodis</name>
    <dbReference type="NCBI Taxonomy" id="117903"/>
    <lineage>
        <taxon>Eukaryota</taxon>
        <taxon>Metazoa</taxon>
        <taxon>Spiralia</taxon>
        <taxon>Lophotrochozoa</taxon>
        <taxon>Platyhelminthes</taxon>
        <taxon>Monogenea</taxon>
        <taxon>Polyopisthocotylea</taxon>
        <taxon>Polystomatidea</taxon>
        <taxon>Polystomatidae</taxon>
        <taxon>Protopolystoma</taxon>
    </lineage>
</organism>
<dbReference type="AlphaFoldDB" id="A0A448XLV5"/>
<proteinExistence type="predicted"/>